<feature type="transmembrane region" description="Helical" evidence="1">
    <location>
        <begin position="313"/>
        <end position="333"/>
    </location>
</feature>
<feature type="transmembrane region" description="Helical" evidence="1">
    <location>
        <begin position="246"/>
        <end position="268"/>
    </location>
</feature>
<dbReference type="EMBL" id="ASPP01033757">
    <property type="protein sequence ID" value="ETO03283.1"/>
    <property type="molecule type" value="Genomic_DNA"/>
</dbReference>
<feature type="transmembrane region" description="Helical" evidence="1">
    <location>
        <begin position="180"/>
        <end position="198"/>
    </location>
</feature>
<sequence>KLKTLTVELRKNDLFFYKVCFCFWETFCFRDMNLTSLQSQVKIPKPKETCYAEFCHRKGSYLQIVFSGVVLAASVSTVYTFFATVDGVKVLHYDSQHKVYDGIICTPEGIFTNDAERYCNNMAQEMASLAQNETLLYNNSEIETTPESETALYSSWNCYEIAKLHDHDKTLFDFNAMNNMWLWVFILTLLYCFFMILHDCNLLCRNGRANFTWNHIMRSGNYPKIVADPLSYLEEHTPNKCFKNHCALCCWLLILLPFLCTASIIIFLLWTCAASIWTCVASVWTCVASICNVSRMRCKKSRFICIYSSWMVAFLRILVSSVAAISLAFGYVLQQQLHTNGWDKASYGFNQSIACSCSCNFYMKLNDFRSFLILTVALIITNYTFFPDWITDGVRRNQHLYLLQYNIPLRVAVQQRDDNPALSIVEH</sequence>
<dbReference type="AlphaFoldDB" id="X6LMX0"/>
<feature type="transmembrane region" description="Helical" evidence="1">
    <location>
        <begin position="368"/>
        <end position="386"/>
    </location>
</feature>
<dbReference type="Proteomes" id="UP000023152">
    <property type="component" value="Unassembled WGS sequence"/>
</dbReference>
<gene>
    <name evidence="2" type="ORF">RFI_34127</name>
</gene>
<evidence type="ECO:0000313" key="3">
    <source>
        <dbReference type="Proteomes" id="UP000023152"/>
    </source>
</evidence>
<keyword evidence="1" id="KW-1133">Transmembrane helix</keyword>
<organism evidence="2 3">
    <name type="scientific">Reticulomyxa filosa</name>
    <dbReference type="NCBI Taxonomy" id="46433"/>
    <lineage>
        <taxon>Eukaryota</taxon>
        <taxon>Sar</taxon>
        <taxon>Rhizaria</taxon>
        <taxon>Retaria</taxon>
        <taxon>Foraminifera</taxon>
        <taxon>Monothalamids</taxon>
        <taxon>Reticulomyxidae</taxon>
        <taxon>Reticulomyxa</taxon>
    </lineage>
</organism>
<proteinExistence type="predicted"/>
<reference evidence="2 3" key="1">
    <citation type="journal article" date="2013" name="Curr. Biol.">
        <title>The Genome of the Foraminiferan Reticulomyxa filosa.</title>
        <authorList>
            <person name="Glockner G."/>
            <person name="Hulsmann N."/>
            <person name="Schleicher M."/>
            <person name="Noegel A.A."/>
            <person name="Eichinger L."/>
            <person name="Gallinger C."/>
            <person name="Pawlowski J."/>
            <person name="Sierra R."/>
            <person name="Euteneuer U."/>
            <person name="Pillet L."/>
            <person name="Moustafa A."/>
            <person name="Platzer M."/>
            <person name="Groth M."/>
            <person name="Szafranski K."/>
            <person name="Schliwa M."/>
        </authorList>
    </citation>
    <scope>NUCLEOTIDE SEQUENCE [LARGE SCALE GENOMIC DNA]</scope>
</reference>
<feature type="non-terminal residue" evidence="2">
    <location>
        <position position="1"/>
    </location>
</feature>
<name>X6LMX0_RETFI</name>
<evidence type="ECO:0000256" key="1">
    <source>
        <dbReference type="SAM" id="Phobius"/>
    </source>
</evidence>
<feature type="transmembrane region" description="Helical" evidence="1">
    <location>
        <begin position="274"/>
        <end position="293"/>
    </location>
</feature>
<comment type="caution">
    <text evidence="2">The sequence shown here is derived from an EMBL/GenBank/DDBJ whole genome shotgun (WGS) entry which is preliminary data.</text>
</comment>
<feature type="transmembrane region" description="Helical" evidence="1">
    <location>
        <begin position="61"/>
        <end position="82"/>
    </location>
</feature>
<protein>
    <submittedName>
        <fullName evidence="2">Uncharacterized protein</fullName>
    </submittedName>
</protein>
<evidence type="ECO:0000313" key="2">
    <source>
        <dbReference type="EMBL" id="ETO03283.1"/>
    </source>
</evidence>
<keyword evidence="3" id="KW-1185">Reference proteome</keyword>
<accession>X6LMX0</accession>
<keyword evidence="1" id="KW-0812">Transmembrane</keyword>
<keyword evidence="1" id="KW-0472">Membrane</keyword>